<evidence type="ECO:0000313" key="2">
    <source>
        <dbReference type="EMBL" id="KAK3855739.1"/>
    </source>
</evidence>
<feature type="region of interest" description="Disordered" evidence="1">
    <location>
        <begin position="35"/>
        <end position="87"/>
    </location>
</feature>
<feature type="compositionally biased region" description="Polar residues" evidence="1">
    <location>
        <begin position="35"/>
        <end position="45"/>
    </location>
</feature>
<gene>
    <name evidence="2" type="ORF">Pcinc_037877</name>
</gene>
<protein>
    <submittedName>
        <fullName evidence="2">Uncharacterized protein</fullName>
    </submittedName>
</protein>
<comment type="caution">
    <text evidence="2">The sequence shown here is derived from an EMBL/GenBank/DDBJ whole genome shotgun (WGS) entry which is preliminary data.</text>
</comment>
<dbReference type="Proteomes" id="UP001286313">
    <property type="component" value="Unassembled WGS sequence"/>
</dbReference>
<accession>A0AAE1BUW2</accession>
<sequence length="87" mass="9290">MTKTSREPMNGGVGEEIPALQYYSQEIKDDLNFEVSSDTTGSSRGTPIGLHVCLPPPPSHLNQSSLEPATSTPPGKSTWYSQEAGVV</sequence>
<evidence type="ECO:0000313" key="3">
    <source>
        <dbReference type="Proteomes" id="UP001286313"/>
    </source>
</evidence>
<keyword evidence="3" id="KW-1185">Reference proteome</keyword>
<dbReference type="AlphaFoldDB" id="A0AAE1BUW2"/>
<dbReference type="EMBL" id="JAWQEG010006108">
    <property type="protein sequence ID" value="KAK3855739.1"/>
    <property type="molecule type" value="Genomic_DNA"/>
</dbReference>
<name>A0AAE1BUW2_PETCI</name>
<organism evidence="2 3">
    <name type="scientific">Petrolisthes cinctipes</name>
    <name type="common">Flat porcelain crab</name>
    <dbReference type="NCBI Taxonomy" id="88211"/>
    <lineage>
        <taxon>Eukaryota</taxon>
        <taxon>Metazoa</taxon>
        <taxon>Ecdysozoa</taxon>
        <taxon>Arthropoda</taxon>
        <taxon>Crustacea</taxon>
        <taxon>Multicrustacea</taxon>
        <taxon>Malacostraca</taxon>
        <taxon>Eumalacostraca</taxon>
        <taxon>Eucarida</taxon>
        <taxon>Decapoda</taxon>
        <taxon>Pleocyemata</taxon>
        <taxon>Anomura</taxon>
        <taxon>Galatheoidea</taxon>
        <taxon>Porcellanidae</taxon>
        <taxon>Petrolisthes</taxon>
    </lineage>
</organism>
<reference evidence="2" key="1">
    <citation type="submission" date="2023-10" db="EMBL/GenBank/DDBJ databases">
        <title>Genome assemblies of two species of porcelain crab, Petrolisthes cinctipes and Petrolisthes manimaculis (Anomura: Porcellanidae).</title>
        <authorList>
            <person name="Angst P."/>
        </authorList>
    </citation>
    <scope>NUCLEOTIDE SEQUENCE</scope>
    <source>
        <strain evidence="2">PB745_01</strain>
        <tissue evidence="2">Gill</tissue>
    </source>
</reference>
<evidence type="ECO:0000256" key="1">
    <source>
        <dbReference type="SAM" id="MobiDB-lite"/>
    </source>
</evidence>
<feature type="compositionally biased region" description="Polar residues" evidence="1">
    <location>
        <begin position="60"/>
        <end position="81"/>
    </location>
</feature>
<proteinExistence type="predicted"/>